<protein>
    <submittedName>
        <fullName evidence="2">Uncharacterized protein</fullName>
    </submittedName>
</protein>
<proteinExistence type="predicted"/>
<feature type="compositionally biased region" description="Basic and acidic residues" evidence="1">
    <location>
        <begin position="1"/>
        <end position="18"/>
    </location>
</feature>
<dbReference type="EMBL" id="AVOT02013788">
    <property type="protein sequence ID" value="MBW0496726.1"/>
    <property type="molecule type" value="Genomic_DNA"/>
</dbReference>
<accession>A0A9Q3D4F4</accession>
<name>A0A9Q3D4F4_9BASI</name>
<keyword evidence="3" id="KW-1185">Reference proteome</keyword>
<gene>
    <name evidence="2" type="ORF">O181_036441</name>
</gene>
<comment type="caution">
    <text evidence="2">The sequence shown here is derived from an EMBL/GenBank/DDBJ whole genome shotgun (WGS) entry which is preliminary data.</text>
</comment>
<feature type="region of interest" description="Disordered" evidence="1">
    <location>
        <begin position="1"/>
        <end position="64"/>
    </location>
</feature>
<organism evidence="2 3">
    <name type="scientific">Austropuccinia psidii MF-1</name>
    <dbReference type="NCBI Taxonomy" id="1389203"/>
    <lineage>
        <taxon>Eukaryota</taxon>
        <taxon>Fungi</taxon>
        <taxon>Dikarya</taxon>
        <taxon>Basidiomycota</taxon>
        <taxon>Pucciniomycotina</taxon>
        <taxon>Pucciniomycetes</taxon>
        <taxon>Pucciniales</taxon>
        <taxon>Sphaerophragmiaceae</taxon>
        <taxon>Austropuccinia</taxon>
    </lineage>
</organism>
<evidence type="ECO:0000256" key="1">
    <source>
        <dbReference type="SAM" id="MobiDB-lite"/>
    </source>
</evidence>
<evidence type="ECO:0000313" key="2">
    <source>
        <dbReference type="EMBL" id="MBW0496726.1"/>
    </source>
</evidence>
<dbReference type="AlphaFoldDB" id="A0A9Q3D4F4"/>
<evidence type="ECO:0000313" key="3">
    <source>
        <dbReference type="Proteomes" id="UP000765509"/>
    </source>
</evidence>
<dbReference type="Proteomes" id="UP000765509">
    <property type="component" value="Unassembled WGS sequence"/>
</dbReference>
<reference evidence="2" key="1">
    <citation type="submission" date="2021-03" db="EMBL/GenBank/DDBJ databases">
        <title>Draft genome sequence of rust myrtle Austropuccinia psidii MF-1, a brazilian biotype.</title>
        <authorList>
            <person name="Quecine M.C."/>
            <person name="Pachon D.M.R."/>
            <person name="Bonatelli M.L."/>
            <person name="Correr F.H."/>
            <person name="Franceschini L.M."/>
            <person name="Leite T.F."/>
            <person name="Margarido G.R.A."/>
            <person name="Almeida C.A."/>
            <person name="Ferrarezi J.A."/>
            <person name="Labate C.A."/>
        </authorList>
    </citation>
    <scope>NUCLEOTIDE SEQUENCE</scope>
    <source>
        <strain evidence="2">MF-1</strain>
    </source>
</reference>
<feature type="compositionally biased region" description="Polar residues" evidence="1">
    <location>
        <begin position="39"/>
        <end position="56"/>
    </location>
</feature>
<sequence length="99" mass="11806">MIQWEKQDLFQPQEERVRTNNTEDVGLGERTTQEPAIVVNTSRISSPTNRNITPTQNEHDIAKPESNLKSDQLWLQIYRFSVQTKEKFDELHRRNERLR</sequence>